<protein>
    <submittedName>
        <fullName evidence="2">Uncharacterized protein</fullName>
    </submittedName>
</protein>
<evidence type="ECO:0000313" key="2">
    <source>
        <dbReference type="EMBL" id="EFN70384.1"/>
    </source>
</evidence>
<organism evidence="3">
    <name type="scientific">Camponotus floridanus</name>
    <name type="common">Florida carpenter ant</name>
    <dbReference type="NCBI Taxonomy" id="104421"/>
    <lineage>
        <taxon>Eukaryota</taxon>
        <taxon>Metazoa</taxon>
        <taxon>Ecdysozoa</taxon>
        <taxon>Arthropoda</taxon>
        <taxon>Hexapoda</taxon>
        <taxon>Insecta</taxon>
        <taxon>Pterygota</taxon>
        <taxon>Neoptera</taxon>
        <taxon>Endopterygota</taxon>
        <taxon>Hymenoptera</taxon>
        <taxon>Apocrita</taxon>
        <taxon>Aculeata</taxon>
        <taxon>Formicoidea</taxon>
        <taxon>Formicidae</taxon>
        <taxon>Formicinae</taxon>
        <taxon>Camponotus</taxon>
    </lineage>
</organism>
<sequence>MGAAGSSGSGPHREPKSSSWPSPVSLVASASPCTLSSVTYVARSRRSPLFAIFYCTECLKYYNRWSCYNIGYSNLMVEITRWNLIIIALCITISENQVTPKVIIKWIQTRENWSDLGRI</sequence>
<accession>E2A872</accession>
<name>E2A872_CAMFO</name>
<reference evidence="2 3" key="1">
    <citation type="journal article" date="2010" name="Science">
        <title>Genomic comparison of the ants Camponotus floridanus and Harpegnathos saltator.</title>
        <authorList>
            <person name="Bonasio R."/>
            <person name="Zhang G."/>
            <person name="Ye C."/>
            <person name="Mutti N.S."/>
            <person name="Fang X."/>
            <person name="Qin N."/>
            <person name="Donahue G."/>
            <person name="Yang P."/>
            <person name="Li Q."/>
            <person name="Li C."/>
            <person name="Zhang P."/>
            <person name="Huang Z."/>
            <person name="Berger S.L."/>
            <person name="Reinberg D."/>
            <person name="Wang J."/>
            <person name="Liebig J."/>
        </authorList>
    </citation>
    <scope>NUCLEOTIDE SEQUENCE [LARGE SCALE GENOMIC DNA]</scope>
    <source>
        <strain evidence="3">C129</strain>
    </source>
</reference>
<evidence type="ECO:0000256" key="1">
    <source>
        <dbReference type="SAM" id="MobiDB-lite"/>
    </source>
</evidence>
<keyword evidence="3" id="KW-1185">Reference proteome</keyword>
<dbReference type="InParanoid" id="E2A872"/>
<dbReference type="AlphaFoldDB" id="E2A872"/>
<dbReference type="EMBL" id="GL437497">
    <property type="protein sequence ID" value="EFN70384.1"/>
    <property type="molecule type" value="Genomic_DNA"/>
</dbReference>
<feature type="region of interest" description="Disordered" evidence="1">
    <location>
        <begin position="1"/>
        <end position="24"/>
    </location>
</feature>
<evidence type="ECO:0000313" key="3">
    <source>
        <dbReference type="Proteomes" id="UP000000311"/>
    </source>
</evidence>
<proteinExistence type="predicted"/>
<dbReference type="Proteomes" id="UP000000311">
    <property type="component" value="Unassembled WGS sequence"/>
</dbReference>
<gene>
    <name evidence="2" type="ORF">EAG_11167</name>
</gene>